<evidence type="ECO:0000313" key="3">
    <source>
        <dbReference type="EMBL" id="ETO79538.1"/>
    </source>
</evidence>
<feature type="transmembrane region" description="Helical" evidence="2">
    <location>
        <begin position="21"/>
        <end position="41"/>
    </location>
</feature>
<name>A0A081AKX7_PHYNI</name>
<feature type="non-terminal residue" evidence="3">
    <location>
        <position position="1"/>
    </location>
</feature>
<comment type="caution">
    <text evidence="3">The sequence shown here is derived from an EMBL/GenBank/DDBJ whole genome shotgun (WGS) entry which is preliminary data.</text>
</comment>
<keyword evidence="2" id="KW-0812">Transmembrane</keyword>
<feature type="region of interest" description="Disordered" evidence="1">
    <location>
        <begin position="47"/>
        <end position="67"/>
    </location>
</feature>
<sequence length="146" mass="17257">LLLEHEGCRLAFKKETSMRMVMYRLLCMVLLVFRFIPQTLIEFFRPDGNHRDQIKSSEAQSGKQKCEMEARIRAEEEANIRMKEEPRLRAEVEAYIREEQKTQAAIQAKKEKDMRARIRAEIQENVEDKMRTEIRAGLLGDDLKQT</sequence>
<dbReference type="AlphaFoldDB" id="A0A081AKX7"/>
<evidence type="ECO:0000256" key="2">
    <source>
        <dbReference type="SAM" id="Phobius"/>
    </source>
</evidence>
<organism evidence="3 4">
    <name type="scientific">Phytophthora nicotianae P1976</name>
    <dbReference type="NCBI Taxonomy" id="1317066"/>
    <lineage>
        <taxon>Eukaryota</taxon>
        <taxon>Sar</taxon>
        <taxon>Stramenopiles</taxon>
        <taxon>Oomycota</taxon>
        <taxon>Peronosporomycetes</taxon>
        <taxon>Peronosporales</taxon>
        <taxon>Peronosporaceae</taxon>
        <taxon>Phytophthora</taxon>
    </lineage>
</organism>
<evidence type="ECO:0000313" key="4">
    <source>
        <dbReference type="Proteomes" id="UP000028582"/>
    </source>
</evidence>
<proteinExistence type="predicted"/>
<keyword evidence="2" id="KW-0472">Membrane</keyword>
<dbReference type="EMBL" id="ANJA01001084">
    <property type="protein sequence ID" value="ETO79538.1"/>
    <property type="molecule type" value="Genomic_DNA"/>
</dbReference>
<accession>A0A081AKX7</accession>
<dbReference type="Proteomes" id="UP000028582">
    <property type="component" value="Unassembled WGS sequence"/>
</dbReference>
<reference evidence="3 4" key="1">
    <citation type="submission" date="2013-11" db="EMBL/GenBank/DDBJ databases">
        <title>The Genome Sequence of Phytophthora parasitica P1976.</title>
        <authorList>
            <consortium name="The Broad Institute Genomics Platform"/>
            <person name="Russ C."/>
            <person name="Tyler B."/>
            <person name="Panabieres F."/>
            <person name="Shan W."/>
            <person name="Tripathy S."/>
            <person name="Grunwald N."/>
            <person name="Machado M."/>
            <person name="Johnson C.S."/>
            <person name="Walker B."/>
            <person name="Young S."/>
            <person name="Zeng Q."/>
            <person name="Gargeya S."/>
            <person name="Fitzgerald M."/>
            <person name="Haas B."/>
            <person name="Abouelleil A."/>
            <person name="Allen A.W."/>
            <person name="Alvarado L."/>
            <person name="Arachchi H.M."/>
            <person name="Berlin A.M."/>
            <person name="Chapman S.B."/>
            <person name="Gainer-Dewar J."/>
            <person name="Goldberg J."/>
            <person name="Griggs A."/>
            <person name="Gujja S."/>
            <person name="Hansen M."/>
            <person name="Howarth C."/>
            <person name="Imamovic A."/>
            <person name="Ireland A."/>
            <person name="Larimer J."/>
            <person name="McCowan C."/>
            <person name="Murphy C."/>
            <person name="Pearson M."/>
            <person name="Poon T.W."/>
            <person name="Priest M."/>
            <person name="Roberts A."/>
            <person name="Saif S."/>
            <person name="Shea T."/>
            <person name="Sisk P."/>
            <person name="Sykes S."/>
            <person name="Wortman J."/>
            <person name="Nusbaum C."/>
            <person name="Birren B."/>
        </authorList>
    </citation>
    <scope>NUCLEOTIDE SEQUENCE [LARGE SCALE GENOMIC DNA]</scope>
    <source>
        <strain evidence="3 4">P1976</strain>
    </source>
</reference>
<protein>
    <submittedName>
        <fullName evidence="3">Uncharacterized protein</fullName>
    </submittedName>
</protein>
<gene>
    <name evidence="3" type="ORF">F444_05778</name>
</gene>
<evidence type="ECO:0000256" key="1">
    <source>
        <dbReference type="SAM" id="MobiDB-lite"/>
    </source>
</evidence>
<keyword evidence="2" id="KW-1133">Transmembrane helix</keyword>